<dbReference type="InterPro" id="IPR036291">
    <property type="entry name" value="NAD(P)-bd_dom_sf"/>
</dbReference>
<dbReference type="EMBL" id="JBHTIS010000975">
    <property type="protein sequence ID" value="MFD1047210.1"/>
    <property type="molecule type" value="Genomic_DNA"/>
</dbReference>
<gene>
    <name evidence="5" type="ORF">ACFQ1S_17470</name>
</gene>
<dbReference type="InterPro" id="IPR050984">
    <property type="entry name" value="Gfo/Idh/MocA_domain"/>
</dbReference>
<sequence length="294" mass="32199">MRKTGRVRIGVLGCSDIAVRRTLPAMVAEPLLTVVAVASRQHAKAKAVADRFECAAIEGYDTLLEREDVDAVYVPLPALLHTAWIDRALRAGKHVLAEKPLTVDSEQAAHLFSLAERHQRVLVENFMFLHHSQHTHVAKLLASGAIGELRSFAARFTIPPKPAGDIRYQPDVGGGAFVDIGVYPIRAASLFLGPDLRVVGAVVRVERARDVVFGGSALLANAQGISAELTFGMEHAYANSYELRGSTGRLWVDRVFTPPATYQPVVHVSRQDHREQFVLPADDQFANVVRAFAR</sequence>
<evidence type="ECO:0000313" key="5">
    <source>
        <dbReference type="EMBL" id="MFD1047210.1"/>
    </source>
</evidence>
<protein>
    <submittedName>
        <fullName evidence="5">Gfo/Idh/MocA family protein</fullName>
    </submittedName>
</protein>
<organism evidence="5 6">
    <name type="scientific">Kibdelosporangium lantanae</name>
    <dbReference type="NCBI Taxonomy" id="1497396"/>
    <lineage>
        <taxon>Bacteria</taxon>
        <taxon>Bacillati</taxon>
        <taxon>Actinomycetota</taxon>
        <taxon>Actinomycetes</taxon>
        <taxon>Pseudonocardiales</taxon>
        <taxon>Pseudonocardiaceae</taxon>
        <taxon>Kibdelosporangium</taxon>
    </lineage>
</organism>
<dbReference type="Gene3D" id="3.30.360.10">
    <property type="entry name" value="Dihydrodipicolinate Reductase, domain 2"/>
    <property type="match status" value="1"/>
</dbReference>
<keyword evidence="2" id="KW-0560">Oxidoreductase</keyword>
<evidence type="ECO:0000259" key="4">
    <source>
        <dbReference type="Pfam" id="PF22725"/>
    </source>
</evidence>
<dbReference type="InterPro" id="IPR055170">
    <property type="entry name" value="GFO_IDH_MocA-like_dom"/>
</dbReference>
<dbReference type="InterPro" id="IPR000683">
    <property type="entry name" value="Gfo/Idh/MocA-like_OxRdtase_N"/>
</dbReference>
<dbReference type="Proteomes" id="UP001597045">
    <property type="component" value="Unassembled WGS sequence"/>
</dbReference>
<evidence type="ECO:0000256" key="2">
    <source>
        <dbReference type="ARBA" id="ARBA00023002"/>
    </source>
</evidence>
<accession>A0ABW3MC15</accession>
<evidence type="ECO:0000256" key="1">
    <source>
        <dbReference type="ARBA" id="ARBA00010928"/>
    </source>
</evidence>
<dbReference type="Gene3D" id="3.40.50.720">
    <property type="entry name" value="NAD(P)-binding Rossmann-like Domain"/>
    <property type="match status" value="1"/>
</dbReference>
<proteinExistence type="inferred from homology"/>
<feature type="domain" description="Gfo/Idh/MocA-like oxidoreductase N-terminal" evidence="3">
    <location>
        <begin position="7"/>
        <end position="125"/>
    </location>
</feature>
<feature type="domain" description="GFO/IDH/MocA-like oxidoreductase" evidence="4">
    <location>
        <begin position="136"/>
        <end position="250"/>
    </location>
</feature>
<name>A0ABW3MC15_9PSEU</name>
<feature type="non-terminal residue" evidence="5">
    <location>
        <position position="294"/>
    </location>
</feature>
<keyword evidence="6" id="KW-1185">Reference proteome</keyword>
<dbReference type="Pfam" id="PF01408">
    <property type="entry name" value="GFO_IDH_MocA"/>
    <property type="match status" value="1"/>
</dbReference>
<evidence type="ECO:0000259" key="3">
    <source>
        <dbReference type="Pfam" id="PF01408"/>
    </source>
</evidence>
<dbReference type="Pfam" id="PF22725">
    <property type="entry name" value="GFO_IDH_MocA_C3"/>
    <property type="match status" value="1"/>
</dbReference>
<dbReference type="SUPFAM" id="SSF55347">
    <property type="entry name" value="Glyceraldehyde-3-phosphate dehydrogenase-like, C-terminal domain"/>
    <property type="match status" value="1"/>
</dbReference>
<dbReference type="PANTHER" id="PTHR22604:SF105">
    <property type="entry name" value="TRANS-1,2-DIHYDROBENZENE-1,2-DIOL DEHYDROGENASE"/>
    <property type="match status" value="1"/>
</dbReference>
<dbReference type="PANTHER" id="PTHR22604">
    <property type="entry name" value="OXIDOREDUCTASES"/>
    <property type="match status" value="1"/>
</dbReference>
<comment type="similarity">
    <text evidence="1">Belongs to the Gfo/Idh/MocA family.</text>
</comment>
<dbReference type="SUPFAM" id="SSF51735">
    <property type="entry name" value="NAD(P)-binding Rossmann-fold domains"/>
    <property type="match status" value="1"/>
</dbReference>
<reference evidence="6" key="1">
    <citation type="journal article" date="2019" name="Int. J. Syst. Evol. Microbiol.">
        <title>The Global Catalogue of Microorganisms (GCM) 10K type strain sequencing project: providing services to taxonomists for standard genome sequencing and annotation.</title>
        <authorList>
            <consortium name="The Broad Institute Genomics Platform"/>
            <consortium name="The Broad Institute Genome Sequencing Center for Infectious Disease"/>
            <person name="Wu L."/>
            <person name="Ma J."/>
        </authorList>
    </citation>
    <scope>NUCLEOTIDE SEQUENCE [LARGE SCALE GENOMIC DNA]</scope>
    <source>
        <strain evidence="6">JCM 31486</strain>
    </source>
</reference>
<evidence type="ECO:0000313" key="6">
    <source>
        <dbReference type="Proteomes" id="UP001597045"/>
    </source>
</evidence>
<comment type="caution">
    <text evidence="5">The sequence shown here is derived from an EMBL/GenBank/DDBJ whole genome shotgun (WGS) entry which is preliminary data.</text>
</comment>